<feature type="signal peptide" evidence="2">
    <location>
        <begin position="1"/>
        <end position="16"/>
    </location>
</feature>
<keyword evidence="2" id="KW-0732">Signal</keyword>
<dbReference type="OrthoDB" id="505607at2759"/>
<sequence>MKCLLVIVACVIPAFAWEPWLPVRNDAQWWMNRFEANVLNSQNNGANINVIFYGDSIIEGWTTVGAPLWNQHFTPLGAANYGIGGDLVQNLLWRVVNGELSSPTLSPRLVVLKIGTNNINLAYSVEAEIARGITTVVQEIRRLLPQTRVLVLGVLPRTNPTWTDYVERINTFASAVDDGVNVRFLNMRDAFFNTVTRTFNTELYSSSDLLHLSFAGYVRWQEVMNPLFQQMMS</sequence>
<gene>
    <name evidence="4" type="primary">Pafah1b3</name>
    <name evidence="4" type="ORF">Bhyg_13720</name>
</gene>
<dbReference type="EMBL" id="WJQU01000004">
    <property type="protein sequence ID" value="KAJ6635137.1"/>
    <property type="molecule type" value="Genomic_DNA"/>
</dbReference>
<feature type="domain" description="SGNH hydrolase-type esterase" evidence="3">
    <location>
        <begin position="52"/>
        <end position="217"/>
    </location>
</feature>
<dbReference type="AlphaFoldDB" id="A0A9Q0MRU1"/>
<reference evidence="4" key="1">
    <citation type="submission" date="2022-07" db="EMBL/GenBank/DDBJ databases">
        <authorList>
            <person name="Trinca V."/>
            <person name="Uliana J.V.C."/>
            <person name="Torres T.T."/>
            <person name="Ward R.J."/>
            <person name="Monesi N."/>
        </authorList>
    </citation>
    <scope>NUCLEOTIDE SEQUENCE</scope>
    <source>
        <strain evidence="4">HSMRA1968</strain>
        <tissue evidence="4">Whole embryos</tissue>
    </source>
</reference>
<dbReference type="InterPro" id="IPR013830">
    <property type="entry name" value="SGNH_hydro"/>
</dbReference>
<accession>A0A9Q0MRU1</accession>
<comment type="caution">
    <text evidence="4">The sequence shown here is derived from an EMBL/GenBank/DDBJ whole genome shotgun (WGS) entry which is preliminary data.</text>
</comment>
<dbReference type="PANTHER" id="PTHR11852:SF0">
    <property type="entry name" value="PLATELET-ACTIVATING FACTOR ACETYLHYDROLASE IB SUBUNIT BETA HOMOLOG"/>
    <property type="match status" value="1"/>
</dbReference>
<evidence type="ECO:0000313" key="5">
    <source>
        <dbReference type="Proteomes" id="UP001151699"/>
    </source>
</evidence>
<comment type="similarity">
    <text evidence="1">Belongs to the 'GDSL' lipolytic enzyme family. Platelet-activating factor acetylhydrolase IB beta/gamma subunits subfamily.</text>
</comment>
<protein>
    <submittedName>
        <fullName evidence="4">Platelet-activating factor acetylhydrolase IB subunit alpha1</fullName>
    </submittedName>
</protein>
<proteinExistence type="inferred from homology"/>
<keyword evidence="5" id="KW-1185">Reference proteome</keyword>
<dbReference type="Gene3D" id="3.40.50.1110">
    <property type="entry name" value="SGNH hydrolase"/>
    <property type="match status" value="1"/>
</dbReference>
<organism evidence="4 5">
    <name type="scientific">Pseudolycoriella hygida</name>
    <dbReference type="NCBI Taxonomy" id="35572"/>
    <lineage>
        <taxon>Eukaryota</taxon>
        <taxon>Metazoa</taxon>
        <taxon>Ecdysozoa</taxon>
        <taxon>Arthropoda</taxon>
        <taxon>Hexapoda</taxon>
        <taxon>Insecta</taxon>
        <taxon>Pterygota</taxon>
        <taxon>Neoptera</taxon>
        <taxon>Endopterygota</taxon>
        <taxon>Diptera</taxon>
        <taxon>Nematocera</taxon>
        <taxon>Sciaroidea</taxon>
        <taxon>Sciaridae</taxon>
        <taxon>Pseudolycoriella</taxon>
    </lineage>
</organism>
<name>A0A9Q0MRU1_9DIPT</name>
<dbReference type="InterPro" id="IPR036514">
    <property type="entry name" value="SGNH_hydro_sf"/>
</dbReference>
<evidence type="ECO:0000256" key="2">
    <source>
        <dbReference type="SAM" id="SignalP"/>
    </source>
</evidence>
<evidence type="ECO:0000259" key="3">
    <source>
        <dbReference type="Pfam" id="PF13472"/>
    </source>
</evidence>
<evidence type="ECO:0000313" key="4">
    <source>
        <dbReference type="EMBL" id="KAJ6635137.1"/>
    </source>
</evidence>
<dbReference type="Proteomes" id="UP001151699">
    <property type="component" value="Chromosome C"/>
</dbReference>
<feature type="chain" id="PRO_5040277606" evidence="2">
    <location>
        <begin position="17"/>
        <end position="233"/>
    </location>
</feature>
<evidence type="ECO:0000256" key="1">
    <source>
        <dbReference type="ARBA" id="ARBA00038184"/>
    </source>
</evidence>
<dbReference type="SUPFAM" id="SSF52266">
    <property type="entry name" value="SGNH hydrolase"/>
    <property type="match status" value="1"/>
</dbReference>
<dbReference type="Pfam" id="PF13472">
    <property type="entry name" value="Lipase_GDSL_2"/>
    <property type="match status" value="1"/>
</dbReference>
<dbReference type="PANTHER" id="PTHR11852">
    <property type="entry name" value="PLATELET-ACTIVATING FACTOR ACETYLHYDROLASE"/>
    <property type="match status" value="1"/>
</dbReference>